<dbReference type="SUPFAM" id="SSF69360">
    <property type="entry name" value="Cell wall binding repeat"/>
    <property type="match status" value="3"/>
</dbReference>
<keyword evidence="1" id="KW-0677">Repeat</keyword>
<sequence length="747" mass="81982">MDSLSEAFEALFMEGPYRFVLQCVCKIERLFSVNVIRTSCLEVATSARVWLGAIVLVLACELAPAAYASEGCSSSASGEPAVEASADAPVLSEAPHPENGWEYDAASNQWFYYQNSAPAKGWLYAGGFWYWFDNEGVMAVGLTECAGGRYLLNAGDDASIPYGAMRLGWVACDDGWRFFNVSGAMERCWLLDGSNWYWLDPETGIMATGATQCGSSSYCFGASGAMAFGWAYDRGTWYYADSSGELQSGWLHKWGAWYWLDPSTKAMATGLVNDGSNLYAMGASGAMETGWALVDGAWYHAAGSGVLDVGWYWDGSHWYWLDLETRAMATGEFEAYGDRYYALADGEIQMSGWAPYGEGLALLKSNGAVIFVAGKSASGAPVVQSGAQSTVRGDSWEQTLPGFFSVDGKTFYANADGELQSGWVRIGDSFHFFDSDYEMQTGWYWDGSSWYWLDSDGSMATGWRSISGSGYFFDDSGAMATGWKQCGEAWYFFRSSGSMETGWLSWGGAWYYLDSSGAMQTGWLHYGSAWYWLDEATGRMASSGWYDCDGTRSWFNASGVWVDTSGSVLGVSRQRLLEQLISHENDSYYLGTRYDTSLSPVSCTYPNGEPRSDGFTGMNCGGFVSHAYAKAGGDLLKIANNQSNSPWPGGPGRGSFCNAYRWYGYALDSGATVLQFNSVSELLASGEARKGDLVFFYPFNPYSTDCHIGFFWGDTPYENRFWHSFGGMGNSISEFVSDGPSWVILMR</sequence>
<dbReference type="EMBL" id="PPTO01000012">
    <property type="protein sequence ID" value="RDB57229.1"/>
    <property type="molecule type" value="Genomic_DNA"/>
</dbReference>
<dbReference type="Proteomes" id="UP000253975">
    <property type="component" value="Unassembled WGS sequence"/>
</dbReference>
<feature type="repeat" description="Cell wall-binding" evidence="2">
    <location>
        <begin position="460"/>
        <end position="479"/>
    </location>
</feature>
<feature type="repeat" description="Cell wall-binding" evidence="2">
    <location>
        <begin position="500"/>
        <end position="519"/>
    </location>
</feature>
<feature type="repeat" description="Cell wall-binding" evidence="2">
    <location>
        <begin position="440"/>
        <end position="459"/>
    </location>
</feature>
<evidence type="ECO:0000256" key="2">
    <source>
        <dbReference type="PROSITE-ProRule" id="PRU00591"/>
    </source>
</evidence>
<dbReference type="Pfam" id="PF19127">
    <property type="entry name" value="Choline_bind_3"/>
    <property type="match status" value="2"/>
</dbReference>
<gene>
    <name evidence="3" type="ORF">C1881_07690</name>
</gene>
<dbReference type="AlphaFoldDB" id="A0A369LEW0"/>
<reference evidence="3 4" key="1">
    <citation type="journal article" date="2018" name="Elife">
        <title>Discovery and characterization of a prevalent human gut bacterial enzyme sufficient for the inactivation of a family of plant toxins.</title>
        <authorList>
            <person name="Koppel N."/>
            <person name="Bisanz J.E."/>
            <person name="Pandelia M.E."/>
            <person name="Turnbaugh P.J."/>
            <person name="Balskus E.P."/>
        </authorList>
    </citation>
    <scope>NUCLEOTIDE SEQUENCE [LARGE SCALE GENOMIC DNA]</scope>
    <source>
        <strain evidence="3 4">OB21 GAM31</strain>
    </source>
</reference>
<proteinExistence type="predicted"/>
<dbReference type="Gene3D" id="3.90.1720.10">
    <property type="entry name" value="endopeptidase domain like (from Nostoc punctiforme)"/>
    <property type="match status" value="1"/>
</dbReference>
<comment type="caution">
    <text evidence="3">The sequence shown here is derived from an EMBL/GenBank/DDBJ whole genome shotgun (WGS) entry which is preliminary data.</text>
</comment>
<organism evidence="3 4">
    <name type="scientific">Slackia isoflavoniconvertens</name>
    <dbReference type="NCBI Taxonomy" id="572010"/>
    <lineage>
        <taxon>Bacteria</taxon>
        <taxon>Bacillati</taxon>
        <taxon>Actinomycetota</taxon>
        <taxon>Coriobacteriia</taxon>
        <taxon>Eggerthellales</taxon>
        <taxon>Eggerthellaceae</taxon>
        <taxon>Slackia</taxon>
    </lineage>
</organism>
<dbReference type="InterPro" id="IPR018337">
    <property type="entry name" value="Cell_wall/Cho-bd_repeat"/>
</dbReference>
<evidence type="ECO:0000313" key="4">
    <source>
        <dbReference type="Proteomes" id="UP000253975"/>
    </source>
</evidence>
<protein>
    <recommendedName>
        <fullName evidence="5">NlpC/P60 domain-containing protein</fullName>
    </recommendedName>
</protein>
<dbReference type="PROSITE" id="PS51170">
    <property type="entry name" value="CW"/>
    <property type="match status" value="3"/>
</dbReference>
<dbReference type="Pfam" id="PF01473">
    <property type="entry name" value="Choline_bind_1"/>
    <property type="match status" value="2"/>
</dbReference>
<dbReference type="Gene3D" id="2.10.270.10">
    <property type="entry name" value="Cholin Binding"/>
    <property type="match status" value="6"/>
</dbReference>
<evidence type="ECO:0000256" key="1">
    <source>
        <dbReference type="ARBA" id="ARBA00022737"/>
    </source>
</evidence>
<accession>A0A369LEW0</accession>
<evidence type="ECO:0008006" key="5">
    <source>
        <dbReference type="Google" id="ProtNLM"/>
    </source>
</evidence>
<name>A0A369LEW0_9ACTN</name>
<evidence type="ECO:0000313" key="3">
    <source>
        <dbReference type="EMBL" id="RDB57229.1"/>
    </source>
</evidence>